<protein>
    <submittedName>
        <fullName evidence="1">Uncharacterized protein</fullName>
    </submittedName>
</protein>
<keyword evidence="2" id="KW-1185">Reference proteome</keyword>
<comment type="caution">
    <text evidence="1">The sequence shown here is derived from an EMBL/GenBank/DDBJ whole genome shotgun (WGS) entry which is preliminary data.</text>
</comment>
<name>A0ABQ3QUP0_9ACTN</name>
<proteinExistence type="predicted"/>
<sequence length="46" mass="5054">MRDRSPAAPGPAAAIDEALRDQPEDRHRADALHSLVADPVEDYGDW</sequence>
<reference evidence="1" key="1">
    <citation type="submission" date="2024-05" db="EMBL/GenBank/DDBJ databases">
        <title>Whole genome shotgun sequence of Streptomyces violascens NBRC 12920.</title>
        <authorList>
            <person name="Komaki H."/>
            <person name="Tamura T."/>
        </authorList>
    </citation>
    <scope>NUCLEOTIDE SEQUENCE</scope>
    <source>
        <strain evidence="1">NBRC 12920</strain>
    </source>
</reference>
<organism evidence="1 2">
    <name type="scientific">Streptomyces violascens</name>
    <dbReference type="NCBI Taxonomy" id="67381"/>
    <lineage>
        <taxon>Bacteria</taxon>
        <taxon>Bacillati</taxon>
        <taxon>Actinomycetota</taxon>
        <taxon>Actinomycetes</taxon>
        <taxon>Kitasatosporales</taxon>
        <taxon>Streptomycetaceae</taxon>
        <taxon>Streptomyces</taxon>
    </lineage>
</organism>
<dbReference type="RefSeq" id="WP_189962402.1">
    <property type="nucleotide sequence ID" value="NZ_BMUA01000005.1"/>
</dbReference>
<gene>
    <name evidence="1" type="ORF">Sviol_54040</name>
</gene>
<dbReference type="EMBL" id="BNDY01000017">
    <property type="protein sequence ID" value="GHI40996.1"/>
    <property type="molecule type" value="Genomic_DNA"/>
</dbReference>
<evidence type="ECO:0000313" key="2">
    <source>
        <dbReference type="Proteomes" id="UP001050808"/>
    </source>
</evidence>
<evidence type="ECO:0000313" key="1">
    <source>
        <dbReference type="EMBL" id="GHI40996.1"/>
    </source>
</evidence>
<dbReference type="Proteomes" id="UP001050808">
    <property type="component" value="Unassembled WGS sequence"/>
</dbReference>
<accession>A0ABQ3QUP0</accession>